<accession>A0ABV3WHR9</accession>
<evidence type="ECO:0000313" key="2">
    <source>
        <dbReference type="EMBL" id="MEX3752764.1"/>
    </source>
</evidence>
<dbReference type="InterPro" id="IPR024983">
    <property type="entry name" value="CHAT_dom"/>
</dbReference>
<reference evidence="2 3" key="1">
    <citation type="submission" date="2024-07" db="EMBL/GenBank/DDBJ databases">
        <title>A survey of Mimosa microsymbionts across Brazilian biomes reveals a high diversity of Paraburkholderia nodulating endemic species, but also that Cupriavidus is common as a symbiont of widespread species.</title>
        <authorList>
            <person name="Rouws L."/>
            <person name="Barauna A."/>
            <person name="Beukes C."/>
            <person name="Rouws J.R.C."/>
            <person name="De Faria S.M."/>
            <person name="Gross E."/>
            <person name="Bueno Dos Reis Junior F."/>
            <person name="Simon M.F."/>
            <person name="Maluk M."/>
            <person name="Odee D.W."/>
            <person name="Kenicer G."/>
            <person name="Young J.P.W."/>
            <person name="Reis V.M."/>
            <person name="Zilli J."/>
            <person name="James E.K."/>
        </authorList>
    </citation>
    <scope>NUCLEOTIDE SEQUENCE [LARGE SCALE GENOMIC DNA]</scope>
    <source>
        <strain evidence="2 3">BR14375</strain>
    </source>
</reference>
<dbReference type="Proteomes" id="UP001558535">
    <property type="component" value="Unassembled WGS sequence"/>
</dbReference>
<comment type="caution">
    <text evidence="2">The sequence shown here is derived from an EMBL/GenBank/DDBJ whole genome shotgun (WGS) entry which is preliminary data.</text>
</comment>
<gene>
    <name evidence="2" type="ORF">AB3X84_22485</name>
</gene>
<keyword evidence="3" id="KW-1185">Reference proteome</keyword>
<organism evidence="2 3">
    <name type="scientific">Paraburkholderia phenoliruptrix</name>
    <dbReference type="NCBI Taxonomy" id="252970"/>
    <lineage>
        <taxon>Bacteria</taxon>
        <taxon>Pseudomonadati</taxon>
        <taxon>Pseudomonadota</taxon>
        <taxon>Betaproteobacteria</taxon>
        <taxon>Burkholderiales</taxon>
        <taxon>Burkholderiaceae</taxon>
        <taxon>Paraburkholderia</taxon>
    </lineage>
</organism>
<dbReference type="Pfam" id="PF12770">
    <property type="entry name" value="CHAT"/>
    <property type="match status" value="1"/>
</dbReference>
<evidence type="ECO:0000259" key="1">
    <source>
        <dbReference type="Pfam" id="PF12770"/>
    </source>
</evidence>
<dbReference type="RefSeq" id="WP_310110573.1">
    <property type="nucleotide sequence ID" value="NZ_CP168531.1"/>
</dbReference>
<proteinExistence type="predicted"/>
<sequence length="918" mass="100319">MLQSEKGLFPSVPLNERFAFLLWLTEILLPASHRWQMGVLQAAARAAAQSGHGWFALQLARMELRLAREHRSAVEDRAMLYVRLAFAADSAGRTIAALRLLHCARRVLENGGSDPLGGELIYSLIGVCEALNCRIVRAITSFTQAENCAGLRPDADPLQVHVAWIESLCRAAMLPTRTRPTLTIVMSGVDHLLAEAKEPKSKAMDLDMLIFGLERTSYAYLGIFSCALANRLIEISDENLDLESRAIIKLNYANTWLAATHVLSDYNKVARIQFESVVSMLSVDGAMPEDRELSYQLAHAYAGIGFTYSNEARDTQGGERRSLFDHATTFLNKATGIFKDLGLNRPHEARAWSAAGTVASYTGSAGAVHRNFAVALTSGRTKDVERIVDLEDFFVPDSHVRLTYSEALVRIGEEQSAILFAKGAVRAVHHSSLPETGEDLASTYVHSRGATHRYLVSLLVGNGRFNEAEQAFELLKLDQYERFMRSVASAEEVAENVAVTSFEQDAIETSGLQAVINAATPRSSISKAAIETVAGALARLDGDIRGGLQSSLKKPIDEHRYETHAQRNEDRSDCAMLQYVVANNRLSILVSVGGEQISRTVNVDQKDLLQVAFNLRQACRTPSDAMDNVMLSASKSLYQILFTPIESLIPDAVSTIFIEVDDVLGIIPFALLHDGQCYLIERFAIVNLNRGARPSQVQALDTDAQGSNHVALFAVSHLPGEELPGASAEIAIVHDTLLDSTHDVECAGYLDDESTIDAFLREVSRPRNGQGALHIATHARFNATSEERSVLSLADGDLTLGRLKDEIRARGCDTAFLALSACGTARRDLDVDGFTTTLLRAGVKVVLSSMWETIDESAVALFGLFYKSIDNFASSKSVARALQKAQLELLSVHESGGAVRFSHPANWAPYVVSTSRIN</sequence>
<evidence type="ECO:0000313" key="3">
    <source>
        <dbReference type="Proteomes" id="UP001558535"/>
    </source>
</evidence>
<protein>
    <submittedName>
        <fullName evidence="2">CHAT domain-containing protein</fullName>
    </submittedName>
</protein>
<dbReference type="EMBL" id="JBFPKE010000009">
    <property type="protein sequence ID" value="MEX3752764.1"/>
    <property type="molecule type" value="Genomic_DNA"/>
</dbReference>
<feature type="domain" description="CHAT" evidence="1">
    <location>
        <begin position="634"/>
        <end position="913"/>
    </location>
</feature>
<name>A0ABV3WHR9_9BURK</name>